<keyword evidence="6" id="KW-0446">Lipid-binding</keyword>
<keyword evidence="11" id="KW-1185">Reference proteome</keyword>
<evidence type="ECO:0000256" key="5">
    <source>
        <dbReference type="ARBA" id="ARBA00022729"/>
    </source>
</evidence>
<proteinExistence type="predicted"/>
<evidence type="ECO:0000256" key="3">
    <source>
        <dbReference type="ARBA" id="ARBA00022448"/>
    </source>
</evidence>
<dbReference type="InterPro" id="IPR003057">
    <property type="entry name" value="Invtbrt_color"/>
</dbReference>
<sequence>MGYYAPHIPWRARRRQQGEGREVRQVVSDSSSTVGLLCSNSHFFFFRGRHCTKEPQQLRKQMALPSLKMKGMIVSVLLVAVVAVSEARSGRHMRYVTEGKCPTITNKQDFDPVPYLGKWYEIERFDIIFQRGMDCVEAIYSDLGDGVVEVHNVARTAGGNFTEIVGTATVLEPGVLYVKFQGYIPAEYHVLDTDYESFSAVYNCLQLGPERFEYAWILSRSHTLEQETYDHARQVFANNGIDISVFHSTYQGEDCPYVL</sequence>
<name>A0AAW0V748_SCYPA</name>
<organism evidence="10 11">
    <name type="scientific">Scylla paramamosain</name>
    <name type="common">Mud crab</name>
    <dbReference type="NCBI Taxonomy" id="85552"/>
    <lineage>
        <taxon>Eukaryota</taxon>
        <taxon>Metazoa</taxon>
        <taxon>Ecdysozoa</taxon>
        <taxon>Arthropoda</taxon>
        <taxon>Crustacea</taxon>
        <taxon>Multicrustacea</taxon>
        <taxon>Malacostraca</taxon>
        <taxon>Eumalacostraca</taxon>
        <taxon>Eucarida</taxon>
        <taxon>Decapoda</taxon>
        <taxon>Pleocyemata</taxon>
        <taxon>Brachyura</taxon>
        <taxon>Eubrachyura</taxon>
        <taxon>Portunoidea</taxon>
        <taxon>Portunidae</taxon>
        <taxon>Portuninae</taxon>
        <taxon>Scylla</taxon>
    </lineage>
</organism>
<dbReference type="EMBL" id="JARAKH010000002">
    <property type="protein sequence ID" value="KAK8406777.1"/>
    <property type="molecule type" value="Genomic_DNA"/>
</dbReference>
<accession>A0AAW0V748</accession>
<protein>
    <recommendedName>
        <fullName evidence="2">Apolipoprotein D</fullName>
    </recommendedName>
</protein>
<dbReference type="SUPFAM" id="SSF50814">
    <property type="entry name" value="Lipocalins"/>
    <property type="match status" value="1"/>
</dbReference>
<comment type="caution">
    <text evidence="10">The sequence shown here is derived from an EMBL/GenBank/DDBJ whole genome shotgun (WGS) entry which is preliminary data.</text>
</comment>
<keyword evidence="4" id="KW-0964">Secreted</keyword>
<dbReference type="GO" id="GO:0031409">
    <property type="term" value="F:pigment binding"/>
    <property type="evidence" value="ECO:0007669"/>
    <property type="project" value="InterPro"/>
</dbReference>
<comment type="subcellular location">
    <subcellularLocation>
        <location evidence="1">Secreted</location>
    </subcellularLocation>
</comment>
<dbReference type="GO" id="GO:0000302">
    <property type="term" value="P:response to reactive oxygen species"/>
    <property type="evidence" value="ECO:0007669"/>
    <property type="project" value="TreeGrafter"/>
</dbReference>
<evidence type="ECO:0000256" key="8">
    <source>
        <dbReference type="ARBA" id="ARBA00023180"/>
    </source>
</evidence>
<dbReference type="Proteomes" id="UP001487740">
    <property type="component" value="Unassembled WGS sequence"/>
</dbReference>
<evidence type="ECO:0000256" key="2">
    <source>
        <dbReference type="ARBA" id="ARBA00019890"/>
    </source>
</evidence>
<dbReference type="PANTHER" id="PTHR10612:SF62">
    <property type="entry name" value="LIPOCALIN_CYTOSOLIC FATTY-ACID BINDING DOMAIN-CONTAINING PROTEIN"/>
    <property type="match status" value="1"/>
</dbReference>
<evidence type="ECO:0000313" key="10">
    <source>
        <dbReference type="EMBL" id="KAK8406777.1"/>
    </source>
</evidence>
<reference evidence="10 11" key="1">
    <citation type="submission" date="2023-03" db="EMBL/GenBank/DDBJ databases">
        <title>High-quality genome of Scylla paramamosain provides insights in environmental adaptation.</title>
        <authorList>
            <person name="Zhang L."/>
        </authorList>
    </citation>
    <scope>NUCLEOTIDE SEQUENCE [LARGE SCALE GENOMIC DNA]</scope>
    <source>
        <strain evidence="10">LZ_2023a</strain>
        <tissue evidence="10">Muscle</tissue>
    </source>
</reference>
<dbReference type="InterPro" id="IPR000566">
    <property type="entry name" value="Lipocln_cytosolic_FA-bd_dom"/>
</dbReference>
<evidence type="ECO:0000256" key="7">
    <source>
        <dbReference type="ARBA" id="ARBA00023157"/>
    </source>
</evidence>
<dbReference type="InterPro" id="IPR012674">
    <property type="entry name" value="Calycin"/>
</dbReference>
<dbReference type="PRINTS" id="PR01273">
    <property type="entry name" value="INVTBRTCOLOR"/>
</dbReference>
<dbReference type="GO" id="GO:0005737">
    <property type="term" value="C:cytoplasm"/>
    <property type="evidence" value="ECO:0007669"/>
    <property type="project" value="TreeGrafter"/>
</dbReference>
<keyword evidence="5" id="KW-0732">Signal</keyword>
<evidence type="ECO:0000256" key="4">
    <source>
        <dbReference type="ARBA" id="ARBA00022525"/>
    </source>
</evidence>
<keyword evidence="7" id="KW-1015">Disulfide bond</keyword>
<feature type="domain" description="Lipocalin/cytosolic fatty-acid binding" evidence="9">
    <location>
        <begin position="115"/>
        <end position="249"/>
    </location>
</feature>
<gene>
    <name evidence="10" type="ORF">O3P69_007375</name>
</gene>
<dbReference type="GO" id="GO:0005576">
    <property type="term" value="C:extracellular region"/>
    <property type="evidence" value="ECO:0007669"/>
    <property type="project" value="UniProtKB-SubCell"/>
</dbReference>
<dbReference type="GO" id="GO:0006629">
    <property type="term" value="P:lipid metabolic process"/>
    <property type="evidence" value="ECO:0007669"/>
    <property type="project" value="TreeGrafter"/>
</dbReference>
<dbReference type="CDD" id="cd19437">
    <property type="entry name" value="lipocalin_apoD-like"/>
    <property type="match status" value="1"/>
</dbReference>
<dbReference type="GO" id="GO:0008289">
    <property type="term" value="F:lipid binding"/>
    <property type="evidence" value="ECO:0007669"/>
    <property type="project" value="UniProtKB-KW"/>
</dbReference>
<evidence type="ECO:0000256" key="1">
    <source>
        <dbReference type="ARBA" id="ARBA00004613"/>
    </source>
</evidence>
<keyword evidence="8" id="KW-0325">Glycoprotein</keyword>
<dbReference type="Pfam" id="PF08212">
    <property type="entry name" value="Lipocalin_2"/>
    <property type="match status" value="1"/>
</dbReference>
<dbReference type="FunFam" id="2.40.128.20:FF:000003">
    <property type="entry name" value="Apolipoprotein D"/>
    <property type="match status" value="1"/>
</dbReference>
<evidence type="ECO:0000256" key="6">
    <source>
        <dbReference type="ARBA" id="ARBA00023121"/>
    </source>
</evidence>
<dbReference type="Gene3D" id="2.40.128.20">
    <property type="match status" value="1"/>
</dbReference>
<evidence type="ECO:0000313" key="11">
    <source>
        <dbReference type="Proteomes" id="UP001487740"/>
    </source>
</evidence>
<dbReference type="AlphaFoldDB" id="A0AAW0V748"/>
<evidence type="ECO:0000259" key="9">
    <source>
        <dbReference type="Pfam" id="PF08212"/>
    </source>
</evidence>
<dbReference type="PANTHER" id="PTHR10612">
    <property type="entry name" value="APOLIPOPROTEIN D"/>
    <property type="match status" value="1"/>
</dbReference>
<keyword evidence="3" id="KW-0813">Transport</keyword>